<reference evidence="1 2" key="1">
    <citation type="submission" date="2020-06" db="EMBL/GenBank/DDBJ databases">
        <authorList>
            <person name="Isaeva M.P."/>
            <person name="Chernysheva N.Y."/>
        </authorList>
    </citation>
    <scope>NUCLEOTIDE SEQUENCE [LARGE SCALE GENOMIC DNA]</scope>
    <source>
        <strain evidence="1 2">KMM 6746</strain>
    </source>
</reference>
<dbReference type="EMBL" id="JACATN010000003">
    <property type="protein sequence ID" value="MBT2161712.1"/>
    <property type="molecule type" value="Genomic_DNA"/>
</dbReference>
<proteinExistence type="predicted"/>
<evidence type="ECO:0000313" key="1">
    <source>
        <dbReference type="EMBL" id="MBT2161712.1"/>
    </source>
</evidence>
<accession>A0ABS5WEC9</accession>
<evidence type="ECO:0000313" key="2">
    <source>
        <dbReference type="Proteomes" id="UP000740413"/>
    </source>
</evidence>
<dbReference type="RefSeq" id="WP_214611845.1">
    <property type="nucleotide sequence ID" value="NZ_JACATN010000003.1"/>
</dbReference>
<gene>
    <name evidence="1" type="ORF">HW347_10575</name>
</gene>
<protein>
    <submittedName>
        <fullName evidence="1">Uncharacterized protein</fullName>
    </submittedName>
</protein>
<sequence>MKRTSPLVAKTSPTFFNFLRSKPKYRFRLVDFKNKDYKTDLLLSQTRCDLEISPKGIMVAGNFNNHESIIPLLKNEIESISLVRGKETIDTFYLSPMHILIKMGIPSRVARLFKVYPSEYKISETQVIIKCEEYQLKLITDGTNFETLLRTFTKSGYSEELNLMRKPSLNLLSYSVY</sequence>
<name>A0ABS5WEC9_9FLAO</name>
<organism evidence="1 2">
    <name type="scientific">Zobellia barbeyronii</name>
    <dbReference type="NCBI Taxonomy" id="2748009"/>
    <lineage>
        <taxon>Bacteria</taxon>
        <taxon>Pseudomonadati</taxon>
        <taxon>Bacteroidota</taxon>
        <taxon>Flavobacteriia</taxon>
        <taxon>Flavobacteriales</taxon>
        <taxon>Flavobacteriaceae</taxon>
        <taxon>Zobellia</taxon>
    </lineage>
</organism>
<keyword evidence="2" id="KW-1185">Reference proteome</keyword>
<comment type="caution">
    <text evidence="1">The sequence shown here is derived from an EMBL/GenBank/DDBJ whole genome shotgun (WGS) entry which is preliminary data.</text>
</comment>
<dbReference type="Proteomes" id="UP000740413">
    <property type="component" value="Unassembled WGS sequence"/>
</dbReference>
<reference evidence="2" key="2">
    <citation type="submission" date="2023-07" db="EMBL/GenBank/DDBJ databases">
        <title>Zobellia barbeyronii sp. nov., a new marine flavobacterium, isolated from green and red algae.</title>
        <authorList>
            <person name="Nedashkovskaya O.I."/>
            <person name="Otstavnykh N."/>
            <person name="Zhukova N."/>
            <person name="Guzev K."/>
            <person name="Chausova V."/>
            <person name="Tekutyeva L."/>
            <person name="Mikhailov V."/>
            <person name="Isaeva M."/>
        </authorList>
    </citation>
    <scope>NUCLEOTIDE SEQUENCE [LARGE SCALE GENOMIC DNA]</scope>
    <source>
        <strain evidence="2">KMM 6746</strain>
    </source>
</reference>